<dbReference type="AlphaFoldDB" id="A0A0L6ZW41"/>
<accession>A0A0L6ZW41</accession>
<dbReference type="EMBL" id="RRGJ01000003">
    <property type="protein sequence ID" value="TJQ18101.1"/>
    <property type="molecule type" value="Genomic_DNA"/>
</dbReference>
<name>A0A0L6ZW41_ECOLX</name>
<proteinExistence type="predicted"/>
<reference evidence="1 2" key="1">
    <citation type="submission" date="2018-12" db="EMBL/GenBank/DDBJ databases">
        <title>Food and Water Safety Consortium.</title>
        <authorList>
            <person name="Tyson S."/>
            <person name="Peterson C.-L."/>
            <person name="Olson A."/>
            <person name="Tyler S."/>
            <person name="Cabral J."/>
            <person name="Lynch T."/>
            <person name="Knox N."/>
            <person name="Van Domselaar G."/>
            <person name="Graham M."/>
        </authorList>
    </citation>
    <scope>NUCLEOTIDE SEQUENCE [LARGE SCALE GENOMIC DNA]</scope>
    <source>
        <strain evidence="1 2">FWSEC0118</strain>
    </source>
</reference>
<sequence>MNSAAGRAPTAIKASMCLDIQLFAIDIILRIMQRKTANGGFCVEGQNPVPSESERTTLRLWHCSLKLIASDLAHTPVKILHHANGT</sequence>
<protein>
    <submittedName>
        <fullName evidence="1">Uncharacterized protein</fullName>
    </submittedName>
</protein>
<dbReference type="Proteomes" id="UP000309937">
    <property type="component" value="Unassembled WGS sequence"/>
</dbReference>
<organism evidence="1 2">
    <name type="scientific">Escherichia coli</name>
    <dbReference type="NCBI Taxonomy" id="562"/>
    <lineage>
        <taxon>Bacteria</taxon>
        <taxon>Pseudomonadati</taxon>
        <taxon>Pseudomonadota</taxon>
        <taxon>Gammaproteobacteria</taxon>
        <taxon>Enterobacterales</taxon>
        <taxon>Enterobacteriaceae</taxon>
        <taxon>Escherichia</taxon>
    </lineage>
</organism>
<evidence type="ECO:0000313" key="2">
    <source>
        <dbReference type="Proteomes" id="UP000309937"/>
    </source>
</evidence>
<comment type="caution">
    <text evidence="1">The sequence shown here is derived from an EMBL/GenBank/DDBJ whole genome shotgun (WGS) entry which is preliminary data.</text>
</comment>
<evidence type="ECO:0000313" key="1">
    <source>
        <dbReference type="EMBL" id="TJQ18101.1"/>
    </source>
</evidence>
<gene>
    <name evidence="1" type="ORF">C9Z68_03670</name>
</gene>